<dbReference type="Proteomes" id="UP000262621">
    <property type="component" value="Unassembled WGS sequence"/>
</dbReference>
<comment type="caution">
    <text evidence="1">The sequence shown here is derived from an EMBL/GenBank/DDBJ whole genome shotgun (WGS) entry which is preliminary data.</text>
</comment>
<reference evidence="1 2" key="1">
    <citation type="submission" date="2018-08" db="EMBL/GenBank/DDBJ databases">
        <title>Verrucosispora craniellae sp. nov., isolated from a marine sponge in the South China Sea.</title>
        <authorList>
            <person name="Li L."/>
            <person name="Lin H.W."/>
        </authorList>
    </citation>
    <scope>NUCLEOTIDE SEQUENCE [LARGE SCALE GENOMIC DNA]</scope>
    <source>
        <strain evidence="1 2">LHW63014</strain>
    </source>
</reference>
<proteinExistence type="predicted"/>
<organism evidence="1 2">
    <name type="scientific">Micromonospora craniellae</name>
    <dbReference type="NCBI Taxonomy" id="2294034"/>
    <lineage>
        <taxon>Bacteria</taxon>
        <taxon>Bacillati</taxon>
        <taxon>Actinomycetota</taxon>
        <taxon>Actinomycetes</taxon>
        <taxon>Micromonosporales</taxon>
        <taxon>Micromonosporaceae</taxon>
        <taxon>Micromonospora</taxon>
    </lineage>
</organism>
<evidence type="ECO:0000313" key="1">
    <source>
        <dbReference type="EMBL" id="RFS47426.1"/>
    </source>
</evidence>
<protein>
    <submittedName>
        <fullName evidence="1">Uncharacterized protein</fullName>
    </submittedName>
</protein>
<dbReference type="AlphaFoldDB" id="A0A372G3U1"/>
<gene>
    <name evidence="1" type="ORF">D0Q02_05340</name>
</gene>
<evidence type="ECO:0000313" key="2">
    <source>
        <dbReference type="Proteomes" id="UP000262621"/>
    </source>
</evidence>
<dbReference type="EMBL" id="QVFU01000003">
    <property type="protein sequence ID" value="RFS47426.1"/>
    <property type="molecule type" value="Genomic_DNA"/>
</dbReference>
<sequence>MSRYMTYDQFLLAAALTRARRHRPTWNHLLRRVTCRCGRDLPCRVRYRVPVNRGHWPGEGS</sequence>
<keyword evidence="2" id="KW-1185">Reference proteome</keyword>
<accession>A0A372G3U1</accession>
<name>A0A372G3U1_9ACTN</name>